<dbReference type="FunFam" id="3.40.50.300:FF:001119">
    <property type="entry name" value="Iron-sulfur cluster carrier protein"/>
    <property type="match status" value="1"/>
</dbReference>
<keyword evidence="1 6" id="KW-0479">Metal-binding</keyword>
<proteinExistence type="inferred from homology"/>
<dbReference type="InterPro" id="IPR019591">
    <property type="entry name" value="Mrp/NBP35_ATP-bd"/>
</dbReference>
<dbReference type="Gene3D" id="3.40.50.300">
    <property type="entry name" value="P-loop containing nucleotide triphosphate hydrolases"/>
    <property type="match status" value="1"/>
</dbReference>
<organism evidence="8">
    <name type="scientific">uncultured spirochete</name>
    <dbReference type="NCBI Taxonomy" id="156406"/>
    <lineage>
        <taxon>Bacteria</taxon>
        <taxon>Pseudomonadati</taxon>
        <taxon>Spirochaetota</taxon>
        <taxon>Spirochaetia</taxon>
        <taxon>Spirochaetales</taxon>
        <taxon>environmental samples</taxon>
    </lineage>
</organism>
<dbReference type="GO" id="GO:0046872">
    <property type="term" value="F:metal ion binding"/>
    <property type="evidence" value="ECO:0007669"/>
    <property type="project" value="UniProtKB-KW"/>
</dbReference>
<sequence>MSFVPEKKPNPSIKRVIGVVSGKGGVGKSMVASLLAESLASRGLRVGLLDADITGPSIPRMLGIDSFRAESDGEHLYPIENEDGIKVLSINLFNEKEDEPVIWRGPLLAKAIDQFWSDTIWGDLDYLIIDFPPGTSDVALTAFQTIPFSGIVVVATPQDYVSMIVRKSVNMASMLKTPVLGVVENMRTMVCPHCGNEVALFDDGTQNGAQRMGLPLLASLPWRKELAQSRALRWSALSEAARKDADSLANEVELALASSTGAAATNTGASNVGTGASSSASPQT</sequence>
<keyword evidence="4 6" id="KW-0408">Iron</keyword>
<evidence type="ECO:0000256" key="3">
    <source>
        <dbReference type="ARBA" id="ARBA00022840"/>
    </source>
</evidence>
<dbReference type="AlphaFoldDB" id="A0A3P3XI26"/>
<comment type="similarity">
    <text evidence="6">Belongs to the Mrp/NBP35 ATP-binding proteins family.</text>
</comment>
<dbReference type="InterPro" id="IPR033756">
    <property type="entry name" value="YlxH/NBP35"/>
</dbReference>
<reference evidence="8" key="1">
    <citation type="submission" date="2017-02" db="EMBL/GenBank/DDBJ databases">
        <authorList>
            <person name="Regsiter A."/>
            <person name="William W."/>
        </authorList>
    </citation>
    <scope>NUCLEOTIDE SEQUENCE</scope>
    <source>
        <strain evidence="8">Bib</strain>
    </source>
</reference>
<dbReference type="CDD" id="cd02037">
    <property type="entry name" value="Mrp_NBP35"/>
    <property type="match status" value="1"/>
</dbReference>
<dbReference type="InterPro" id="IPR027417">
    <property type="entry name" value="P-loop_NTPase"/>
</dbReference>
<dbReference type="EMBL" id="FWDM01000017">
    <property type="protein sequence ID" value="SLM12293.1"/>
    <property type="molecule type" value="Genomic_DNA"/>
</dbReference>
<dbReference type="PANTHER" id="PTHR42961">
    <property type="entry name" value="IRON-SULFUR PROTEIN NUBPL"/>
    <property type="match status" value="1"/>
</dbReference>
<dbReference type="HAMAP" id="MF_02040">
    <property type="entry name" value="Mrp_NBP35"/>
    <property type="match status" value="1"/>
</dbReference>
<evidence type="ECO:0000256" key="5">
    <source>
        <dbReference type="ARBA" id="ARBA00023014"/>
    </source>
</evidence>
<keyword evidence="3 6" id="KW-0067">ATP-binding</keyword>
<dbReference type="PROSITE" id="PS01215">
    <property type="entry name" value="MRP"/>
    <property type="match status" value="1"/>
</dbReference>
<keyword evidence="6" id="KW-0378">Hydrolase</keyword>
<comment type="function">
    <text evidence="6">Binds and transfers iron-sulfur (Fe-S) clusters to target apoproteins. Can hydrolyze ATP.</text>
</comment>
<keyword evidence="5 6" id="KW-0411">Iron-sulfur</keyword>
<protein>
    <recommendedName>
        <fullName evidence="6">Iron-sulfur cluster carrier protein</fullName>
    </recommendedName>
</protein>
<keyword evidence="2 6" id="KW-0547">Nucleotide-binding</keyword>
<name>A0A3P3XI26_9SPIR</name>
<dbReference type="GO" id="GO:0140663">
    <property type="term" value="F:ATP-dependent FeS chaperone activity"/>
    <property type="evidence" value="ECO:0007669"/>
    <property type="project" value="InterPro"/>
</dbReference>
<dbReference type="SUPFAM" id="SSF52540">
    <property type="entry name" value="P-loop containing nucleoside triphosphate hydrolases"/>
    <property type="match status" value="1"/>
</dbReference>
<evidence type="ECO:0000256" key="7">
    <source>
        <dbReference type="SAM" id="MobiDB-lite"/>
    </source>
</evidence>
<evidence type="ECO:0000256" key="4">
    <source>
        <dbReference type="ARBA" id="ARBA00023004"/>
    </source>
</evidence>
<dbReference type="PANTHER" id="PTHR42961:SF2">
    <property type="entry name" value="IRON-SULFUR PROTEIN NUBPL"/>
    <property type="match status" value="1"/>
</dbReference>
<dbReference type="GO" id="GO:0016226">
    <property type="term" value="P:iron-sulfur cluster assembly"/>
    <property type="evidence" value="ECO:0007669"/>
    <property type="project" value="InterPro"/>
</dbReference>
<accession>A0A3P3XI26</accession>
<evidence type="ECO:0000256" key="6">
    <source>
        <dbReference type="HAMAP-Rule" id="MF_02040"/>
    </source>
</evidence>
<evidence type="ECO:0000313" key="8">
    <source>
        <dbReference type="EMBL" id="SLM12293.1"/>
    </source>
</evidence>
<feature type="compositionally biased region" description="Low complexity" evidence="7">
    <location>
        <begin position="263"/>
        <end position="276"/>
    </location>
</feature>
<feature type="region of interest" description="Disordered" evidence="7">
    <location>
        <begin position="263"/>
        <end position="284"/>
    </location>
</feature>
<gene>
    <name evidence="8" type="ORF">SPIROBIBN47_240045</name>
</gene>
<dbReference type="GO" id="GO:0051539">
    <property type="term" value="F:4 iron, 4 sulfur cluster binding"/>
    <property type="evidence" value="ECO:0007669"/>
    <property type="project" value="TreeGrafter"/>
</dbReference>
<comment type="subunit">
    <text evidence="6">Homodimer.</text>
</comment>
<dbReference type="GO" id="GO:0005524">
    <property type="term" value="F:ATP binding"/>
    <property type="evidence" value="ECO:0007669"/>
    <property type="project" value="UniProtKB-UniRule"/>
</dbReference>
<evidence type="ECO:0000256" key="2">
    <source>
        <dbReference type="ARBA" id="ARBA00022741"/>
    </source>
</evidence>
<feature type="binding site" evidence="6">
    <location>
        <begin position="22"/>
        <end position="29"/>
    </location>
    <ligand>
        <name>ATP</name>
        <dbReference type="ChEBI" id="CHEBI:30616"/>
    </ligand>
</feature>
<evidence type="ECO:0000256" key="1">
    <source>
        <dbReference type="ARBA" id="ARBA00022723"/>
    </source>
</evidence>
<dbReference type="InterPro" id="IPR044304">
    <property type="entry name" value="NUBPL-like"/>
</dbReference>
<dbReference type="InterPro" id="IPR000808">
    <property type="entry name" value="Mrp-like_CS"/>
</dbReference>
<dbReference type="GO" id="GO:0016887">
    <property type="term" value="F:ATP hydrolysis activity"/>
    <property type="evidence" value="ECO:0007669"/>
    <property type="project" value="UniProtKB-UniRule"/>
</dbReference>
<dbReference type="Pfam" id="PF10609">
    <property type="entry name" value="ParA"/>
    <property type="match status" value="1"/>
</dbReference>